<dbReference type="InterPro" id="IPR030972">
    <property type="entry name" value="UrcA_uranyl"/>
</dbReference>
<keyword evidence="3" id="KW-1185">Reference proteome</keyword>
<keyword evidence="1" id="KW-0732">Signal</keyword>
<proteinExistence type="predicted"/>
<feature type="chain" id="PRO_5045613350" evidence="1">
    <location>
        <begin position="27"/>
        <end position="142"/>
    </location>
</feature>
<reference evidence="3" key="1">
    <citation type="journal article" date="2019" name="Int. J. Syst. Evol. Microbiol.">
        <title>The Global Catalogue of Microorganisms (GCM) 10K type strain sequencing project: providing services to taxonomists for standard genome sequencing and annotation.</title>
        <authorList>
            <consortium name="The Broad Institute Genomics Platform"/>
            <consortium name="The Broad Institute Genome Sequencing Center for Infectious Disease"/>
            <person name="Wu L."/>
            <person name="Ma J."/>
        </authorList>
    </citation>
    <scope>NUCLEOTIDE SEQUENCE [LARGE SCALE GENOMIC DNA]</scope>
    <source>
        <strain evidence="3">CGMCC 1.12989</strain>
    </source>
</reference>
<feature type="signal peptide" evidence="1">
    <location>
        <begin position="1"/>
        <end position="26"/>
    </location>
</feature>
<gene>
    <name evidence="2" type="ORF">ACFO0A_03855</name>
</gene>
<accession>A0ABV8RPL1</accession>
<protein>
    <submittedName>
        <fullName evidence="2">UrcA family protein</fullName>
    </submittedName>
</protein>
<evidence type="ECO:0000313" key="2">
    <source>
        <dbReference type="EMBL" id="MFC4294191.1"/>
    </source>
</evidence>
<evidence type="ECO:0000313" key="3">
    <source>
        <dbReference type="Proteomes" id="UP001595828"/>
    </source>
</evidence>
<evidence type="ECO:0000256" key="1">
    <source>
        <dbReference type="SAM" id="SignalP"/>
    </source>
</evidence>
<name>A0ABV8RPL1_9SPHN</name>
<dbReference type="RefSeq" id="WP_379537654.1">
    <property type="nucleotide sequence ID" value="NZ_JBHSDR010000003.1"/>
</dbReference>
<sequence>MFSKSLMGTACAAMLAGATLAPGAAAQPTIGAHGPEIVVEAPRSVPLRGERSPYTGAPIVVTTVKIPALYGDLDLAKPADAARLMKRLERVARSACLQLDQLYPLDPDPECVHRAVSGAIASAKTAIAAAKAKTAKARSRRP</sequence>
<organism evidence="2 3">
    <name type="scientific">Novosphingobium tardum</name>
    <dbReference type="NCBI Taxonomy" id="1538021"/>
    <lineage>
        <taxon>Bacteria</taxon>
        <taxon>Pseudomonadati</taxon>
        <taxon>Pseudomonadota</taxon>
        <taxon>Alphaproteobacteria</taxon>
        <taxon>Sphingomonadales</taxon>
        <taxon>Sphingomonadaceae</taxon>
        <taxon>Novosphingobium</taxon>
    </lineage>
</organism>
<dbReference type="Proteomes" id="UP001595828">
    <property type="component" value="Unassembled WGS sequence"/>
</dbReference>
<dbReference type="NCBIfam" id="TIGR04433">
    <property type="entry name" value="UrcA_uranyl"/>
    <property type="match status" value="1"/>
</dbReference>
<comment type="caution">
    <text evidence="2">The sequence shown here is derived from an EMBL/GenBank/DDBJ whole genome shotgun (WGS) entry which is preliminary data.</text>
</comment>
<dbReference type="EMBL" id="JBHSDR010000003">
    <property type="protein sequence ID" value="MFC4294191.1"/>
    <property type="molecule type" value="Genomic_DNA"/>
</dbReference>